<evidence type="ECO:0000313" key="3">
    <source>
        <dbReference type="Proteomes" id="UP001497482"/>
    </source>
</evidence>
<dbReference type="InterPro" id="IPR033242">
    <property type="entry name" value="PPP1R17"/>
</dbReference>
<organism evidence="2 3">
    <name type="scientific">Knipowitschia caucasica</name>
    <name type="common">Caucasian dwarf goby</name>
    <name type="synonym">Pomatoschistus caucasicus</name>
    <dbReference type="NCBI Taxonomy" id="637954"/>
    <lineage>
        <taxon>Eukaryota</taxon>
        <taxon>Metazoa</taxon>
        <taxon>Chordata</taxon>
        <taxon>Craniata</taxon>
        <taxon>Vertebrata</taxon>
        <taxon>Euteleostomi</taxon>
        <taxon>Actinopterygii</taxon>
        <taxon>Neopterygii</taxon>
        <taxon>Teleostei</taxon>
        <taxon>Neoteleostei</taxon>
        <taxon>Acanthomorphata</taxon>
        <taxon>Gobiaria</taxon>
        <taxon>Gobiiformes</taxon>
        <taxon>Gobioidei</taxon>
        <taxon>Gobiidae</taxon>
        <taxon>Gobiinae</taxon>
        <taxon>Knipowitschia</taxon>
    </lineage>
</organism>
<dbReference type="EMBL" id="OZ035834">
    <property type="protein sequence ID" value="CAL1576593.1"/>
    <property type="molecule type" value="Genomic_DNA"/>
</dbReference>
<dbReference type="Proteomes" id="UP001497482">
    <property type="component" value="Chromosome 12"/>
</dbReference>
<accession>A0AAV2JK81</accession>
<dbReference type="PANTHER" id="PTHR15387">
    <property type="entry name" value="PROTEIN PHOSPHATASE 1 REGULATORY SUBUNIT 17"/>
    <property type="match status" value="1"/>
</dbReference>
<evidence type="ECO:0000256" key="1">
    <source>
        <dbReference type="SAM" id="MobiDB-lite"/>
    </source>
</evidence>
<sequence length="103" mass="11515">MVRVWPVADLFTWMAKGDMTTDCVGASVEPEHHGQDVTEDTEGHTEGHTEGLSTEPHHDDLLKKPRRKDTPVLNCPPHIPGVQLMKAQEKTVYSEDQEKDVGD</sequence>
<dbReference type="AlphaFoldDB" id="A0AAV2JK81"/>
<dbReference type="GO" id="GO:0004865">
    <property type="term" value="F:protein serine/threonine phosphatase inhibitor activity"/>
    <property type="evidence" value="ECO:0007669"/>
    <property type="project" value="TreeGrafter"/>
</dbReference>
<gene>
    <name evidence="2" type="ORF">KC01_LOCUS8016</name>
</gene>
<feature type="region of interest" description="Disordered" evidence="1">
    <location>
        <begin position="24"/>
        <end position="103"/>
    </location>
</feature>
<protein>
    <submittedName>
        <fullName evidence="2">Uncharacterized protein</fullName>
    </submittedName>
</protein>
<evidence type="ECO:0000313" key="2">
    <source>
        <dbReference type="EMBL" id="CAL1576593.1"/>
    </source>
</evidence>
<reference evidence="2 3" key="1">
    <citation type="submission" date="2024-04" db="EMBL/GenBank/DDBJ databases">
        <authorList>
            <person name="Waldvogel A.-M."/>
            <person name="Schoenle A."/>
        </authorList>
    </citation>
    <scope>NUCLEOTIDE SEQUENCE [LARGE SCALE GENOMIC DNA]</scope>
</reference>
<dbReference type="PANTHER" id="PTHR15387:SF0">
    <property type="entry name" value="PROTEIN PHOSPHATASE 1 REGULATORY SUBUNIT 17"/>
    <property type="match status" value="1"/>
</dbReference>
<keyword evidence="3" id="KW-1185">Reference proteome</keyword>
<feature type="compositionally biased region" description="Basic and acidic residues" evidence="1">
    <location>
        <begin position="29"/>
        <end position="63"/>
    </location>
</feature>
<proteinExistence type="predicted"/>
<name>A0AAV2JK81_KNICA</name>